<dbReference type="EMBL" id="SNRY01003512">
    <property type="protein sequence ID" value="KAA6320698.1"/>
    <property type="molecule type" value="Genomic_DNA"/>
</dbReference>
<evidence type="ECO:0000313" key="1">
    <source>
        <dbReference type="EMBL" id="KAA6320698.1"/>
    </source>
</evidence>
<name>A0A5J4QIC0_9ZZZZ</name>
<dbReference type="AlphaFoldDB" id="A0A5J4QIC0"/>
<protein>
    <recommendedName>
        <fullName evidence="2">Bacteriocin-protection protein</fullName>
    </recommendedName>
</protein>
<comment type="caution">
    <text evidence="1">The sequence shown here is derived from an EMBL/GenBank/DDBJ whole genome shotgun (WGS) entry which is preliminary data.</text>
</comment>
<proteinExistence type="predicted"/>
<organism evidence="1">
    <name type="scientific">termite gut metagenome</name>
    <dbReference type="NCBI Taxonomy" id="433724"/>
    <lineage>
        <taxon>unclassified sequences</taxon>
        <taxon>metagenomes</taxon>
        <taxon>organismal metagenomes</taxon>
    </lineage>
</organism>
<evidence type="ECO:0008006" key="2">
    <source>
        <dbReference type="Google" id="ProtNLM"/>
    </source>
</evidence>
<dbReference type="Pfam" id="PF13376">
    <property type="entry name" value="OmdA"/>
    <property type="match status" value="1"/>
</dbReference>
<accession>A0A5J4QIC0</accession>
<sequence>MFEKNKYVENVPIELQRLLDKNKEAKDFFEILSKSYQKGYCDWVGAAKQETTRQTRAEKAILMLQNKQKTLKTV</sequence>
<gene>
    <name evidence="1" type="ORF">EZS27_029561</name>
</gene>
<reference evidence="1" key="1">
    <citation type="submission" date="2019-03" db="EMBL/GenBank/DDBJ databases">
        <title>Single cell metagenomics reveals metabolic interactions within the superorganism composed of flagellate Streblomastix strix and complex community of Bacteroidetes bacteria on its surface.</title>
        <authorList>
            <person name="Treitli S.C."/>
            <person name="Kolisko M."/>
            <person name="Husnik F."/>
            <person name="Keeling P."/>
            <person name="Hampl V."/>
        </authorList>
    </citation>
    <scope>NUCLEOTIDE SEQUENCE</scope>
    <source>
        <strain evidence="1">STM</strain>
    </source>
</reference>